<dbReference type="Proteomes" id="UP000076552">
    <property type="component" value="Unassembled WGS sequence"/>
</dbReference>
<evidence type="ECO:0000256" key="1">
    <source>
        <dbReference type="SAM" id="MobiDB-lite"/>
    </source>
</evidence>
<evidence type="ECO:0000313" key="4">
    <source>
        <dbReference type="Proteomes" id="UP000076552"/>
    </source>
</evidence>
<comment type="caution">
    <text evidence="3">The sequence shown here is derived from an EMBL/GenBank/DDBJ whole genome shotgun (WGS) entry which is preliminary data.</text>
</comment>
<dbReference type="EMBL" id="LFIV01000063">
    <property type="protein sequence ID" value="KZL72003.1"/>
    <property type="molecule type" value="Genomic_DNA"/>
</dbReference>
<sequence length="306" mass="34964">MASAPSATLTIAKYKSSVEKIADNDSEEIMGWLTKNSTDNMPWVLRVKSEFYRSIMDAFPNYLEFLGNSRTHGAVNGIALVSSSHNIYTVGNRCRPEILYRVIHGGQPNKGIKSRLGRGSDPIFLQLHFQKHLRWRCRELSPFLSATNCWEKALQIAAVYALRGFADVEIVNFKTTGPGWNHNIQRLWSVRSLIRQLDLKKSDRPYFNNEYLVEHSIPEESIIGRSNWEQDKSKLDPRGIFMRKARDEMNANKRRKQRADEKRSSAKAATKKRNAGDLDESEPETKKRKTGKWVNVGIKVGRNIGA</sequence>
<feature type="domain" description="DUF7587" evidence="2">
    <location>
        <begin position="124"/>
        <end position="228"/>
    </location>
</feature>
<name>A0A166TFK1_9PEZI</name>
<proteinExistence type="predicted"/>
<dbReference type="InterPro" id="IPR056009">
    <property type="entry name" value="DUF7587"/>
</dbReference>
<reference evidence="3 4" key="1">
    <citation type="submission" date="2015-06" db="EMBL/GenBank/DDBJ databases">
        <title>Survival trade-offs in plant roots during colonization by closely related pathogenic and mutualistic fungi.</title>
        <authorList>
            <person name="Hacquard S."/>
            <person name="Kracher B."/>
            <person name="Hiruma K."/>
            <person name="Weinman A."/>
            <person name="Muench P."/>
            <person name="Garrido Oter R."/>
            <person name="Ver Loren van Themaat E."/>
            <person name="Dallerey J.-F."/>
            <person name="Damm U."/>
            <person name="Henrissat B."/>
            <person name="Lespinet O."/>
            <person name="Thon M."/>
            <person name="Kemen E."/>
            <person name="McHardy A.C."/>
            <person name="Schulze-Lefert P."/>
            <person name="O'Connell R.J."/>
        </authorList>
    </citation>
    <scope>NUCLEOTIDE SEQUENCE [LARGE SCALE GENOMIC DNA]</scope>
    <source>
        <strain evidence="3 4">0861</strain>
    </source>
</reference>
<organism evidence="3 4">
    <name type="scientific">Colletotrichum tofieldiae</name>
    <dbReference type="NCBI Taxonomy" id="708197"/>
    <lineage>
        <taxon>Eukaryota</taxon>
        <taxon>Fungi</taxon>
        <taxon>Dikarya</taxon>
        <taxon>Ascomycota</taxon>
        <taxon>Pezizomycotina</taxon>
        <taxon>Sordariomycetes</taxon>
        <taxon>Hypocreomycetidae</taxon>
        <taxon>Glomerellales</taxon>
        <taxon>Glomerellaceae</taxon>
        <taxon>Colletotrichum</taxon>
        <taxon>Colletotrichum spaethianum species complex</taxon>
    </lineage>
</organism>
<protein>
    <recommendedName>
        <fullName evidence="2">DUF7587 domain-containing protein</fullName>
    </recommendedName>
</protein>
<accession>A0A166TFK1</accession>
<gene>
    <name evidence="3" type="ORF">CT0861_03356</name>
</gene>
<dbReference type="Pfam" id="PF24494">
    <property type="entry name" value="DUF7587"/>
    <property type="match status" value="1"/>
</dbReference>
<evidence type="ECO:0000313" key="3">
    <source>
        <dbReference type="EMBL" id="KZL72003.1"/>
    </source>
</evidence>
<evidence type="ECO:0000259" key="2">
    <source>
        <dbReference type="Pfam" id="PF24494"/>
    </source>
</evidence>
<feature type="region of interest" description="Disordered" evidence="1">
    <location>
        <begin position="239"/>
        <end position="294"/>
    </location>
</feature>
<dbReference type="OrthoDB" id="4924573at2759"/>
<keyword evidence="4" id="KW-1185">Reference proteome</keyword>
<dbReference type="AlphaFoldDB" id="A0A166TFK1"/>